<sequence length="428" mass="45370">MTEPADEFLRWVIPAAVVFGVTALAVIAGLLALRRARRSPKARAAAEAAQNEAGRALVRLDDAVDDLDVEVSLSGALYGGDAPTALRRARMTAQHVRDDGFEEYRRLADRLAGGEEAARVRRSAEAITRRVDAALRTVEVARTAHAAWVTSHVSAAEQVRAAQARLAEVRAAMGDPEALIAQLARFDEREWQDAAAAARAAVTEADEAEERLAEASRSAADPSRNALADLAAGERALRRAEADARTLEETYRLITQASQALPDEFDSARGALRAATATRAKLEPAHAERLGEEIRAVASSLDALESGAARRPTQTIGEIARLRDRLDAALGDARTAQQRLRGARTALPGTLAAARNGVALAEAAMSGVRPGADARARLISAQRDLAAARQAQDPVEALDAARRALRHAEDAQALARYAADEGGAGDPV</sequence>
<feature type="coiled-coil region" evidence="1">
    <location>
        <begin position="198"/>
        <end position="257"/>
    </location>
</feature>
<evidence type="ECO:0000256" key="2">
    <source>
        <dbReference type="SAM" id="Phobius"/>
    </source>
</evidence>
<dbReference type="RefSeq" id="WP_322410558.1">
    <property type="nucleotide sequence ID" value="NZ_CP139779.1"/>
</dbReference>
<keyword evidence="4" id="KW-1185">Reference proteome</keyword>
<keyword evidence="1" id="KW-0175">Coiled coil</keyword>
<keyword evidence="2" id="KW-0472">Membrane</keyword>
<evidence type="ECO:0000313" key="3">
    <source>
        <dbReference type="EMBL" id="WQB70414.1"/>
    </source>
</evidence>
<evidence type="ECO:0000256" key="1">
    <source>
        <dbReference type="SAM" id="Coils"/>
    </source>
</evidence>
<evidence type="ECO:0008006" key="5">
    <source>
        <dbReference type="Google" id="ProtNLM"/>
    </source>
</evidence>
<reference evidence="3 4" key="1">
    <citation type="submission" date="2023-06" db="EMBL/GenBank/DDBJ databases">
        <title>Rock-solubilizing bacteria, Microbacterium invictum, promotes re-establishment of vegetation in rocky wasteland by accelerating rock bio-weathering and reshaping soil bacterial community.</title>
        <authorList>
            <person name="Liu C."/>
        </authorList>
    </citation>
    <scope>NUCLEOTIDE SEQUENCE [LARGE SCALE GENOMIC DNA]</scope>
    <source>
        <strain evidence="3 4">X-18</strain>
    </source>
</reference>
<name>A0ABZ0VBB6_9MICO</name>
<evidence type="ECO:0000313" key="4">
    <source>
        <dbReference type="Proteomes" id="UP001324533"/>
    </source>
</evidence>
<dbReference type="EMBL" id="CP139779">
    <property type="protein sequence ID" value="WQB70414.1"/>
    <property type="molecule type" value="Genomic_DNA"/>
</dbReference>
<proteinExistence type="predicted"/>
<keyword evidence="2" id="KW-0812">Transmembrane</keyword>
<accession>A0ABZ0VBB6</accession>
<organism evidence="3 4">
    <name type="scientific">Microbacterium invictum</name>
    <dbReference type="NCBI Taxonomy" id="515415"/>
    <lineage>
        <taxon>Bacteria</taxon>
        <taxon>Bacillati</taxon>
        <taxon>Actinomycetota</taxon>
        <taxon>Actinomycetes</taxon>
        <taxon>Micrococcales</taxon>
        <taxon>Microbacteriaceae</taxon>
        <taxon>Microbacterium</taxon>
    </lineage>
</organism>
<protein>
    <recommendedName>
        <fullName evidence="5">Chromosome partition protein Smc</fullName>
    </recommendedName>
</protein>
<keyword evidence="2" id="KW-1133">Transmembrane helix</keyword>
<gene>
    <name evidence="3" type="ORF">T9R20_00195</name>
</gene>
<feature type="transmembrane region" description="Helical" evidence="2">
    <location>
        <begin position="12"/>
        <end position="33"/>
    </location>
</feature>
<dbReference type="Proteomes" id="UP001324533">
    <property type="component" value="Chromosome"/>
</dbReference>